<organism evidence="2 3">
    <name type="scientific">Ancylobacter oerskovii</name>
    <dbReference type="NCBI Taxonomy" id="459519"/>
    <lineage>
        <taxon>Bacteria</taxon>
        <taxon>Pseudomonadati</taxon>
        <taxon>Pseudomonadota</taxon>
        <taxon>Alphaproteobacteria</taxon>
        <taxon>Hyphomicrobiales</taxon>
        <taxon>Xanthobacteraceae</taxon>
        <taxon>Ancylobacter</taxon>
    </lineage>
</organism>
<keyword evidence="1" id="KW-0472">Membrane</keyword>
<accession>A0ABW4Z2V6</accession>
<comment type="caution">
    <text evidence="2">The sequence shown here is derived from an EMBL/GenBank/DDBJ whole genome shotgun (WGS) entry which is preliminary data.</text>
</comment>
<dbReference type="RefSeq" id="WP_213356170.1">
    <property type="nucleotide sequence ID" value="NZ_JAHBGB010000044.1"/>
</dbReference>
<proteinExistence type="predicted"/>
<reference evidence="3" key="1">
    <citation type="journal article" date="2019" name="Int. J. Syst. Evol. Microbiol.">
        <title>The Global Catalogue of Microorganisms (GCM) 10K type strain sequencing project: providing services to taxonomists for standard genome sequencing and annotation.</title>
        <authorList>
            <consortium name="The Broad Institute Genomics Platform"/>
            <consortium name="The Broad Institute Genome Sequencing Center for Infectious Disease"/>
            <person name="Wu L."/>
            <person name="Ma J."/>
        </authorList>
    </citation>
    <scope>NUCLEOTIDE SEQUENCE [LARGE SCALE GENOMIC DNA]</scope>
    <source>
        <strain evidence="3">CCM 7435</strain>
    </source>
</reference>
<dbReference type="Proteomes" id="UP001597299">
    <property type="component" value="Unassembled WGS sequence"/>
</dbReference>
<sequence length="63" mass="7008">MNGPFLRILLRYIAGYLVFKGFMPQEFADMIANDPDVAAAAGVVLAAVVEGAYWLARRFGWRT</sequence>
<keyword evidence="3" id="KW-1185">Reference proteome</keyword>
<evidence type="ECO:0000313" key="3">
    <source>
        <dbReference type="Proteomes" id="UP001597299"/>
    </source>
</evidence>
<gene>
    <name evidence="2" type="ORF">ACFSNC_20910</name>
</gene>
<dbReference type="EMBL" id="JBHUHD010000001">
    <property type="protein sequence ID" value="MFD2142875.1"/>
    <property type="molecule type" value="Genomic_DNA"/>
</dbReference>
<dbReference type="InterPro" id="IPR058159">
    <property type="entry name" value="Phage_holin_10"/>
</dbReference>
<protein>
    <submittedName>
        <fullName evidence="2">Uncharacterized protein</fullName>
    </submittedName>
</protein>
<evidence type="ECO:0000313" key="2">
    <source>
        <dbReference type="EMBL" id="MFD2142875.1"/>
    </source>
</evidence>
<feature type="transmembrane region" description="Helical" evidence="1">
    <location>
        <begin position="37"/>
        <end position="56"/>
    </location>
</feature>
<keyword evidence="1" id="KW-1133">Transmembrane helix</keyword>
<name>A0ABW4Z2V6_9HYPH</name>
<keyword evidence="1" id="KW-0812">Transmembrane</keyword>
<dbReference type="Pfam" id="PF23987">
    <property type="entry name" value="Phage_holin_10"/>
    <property type="match status" value="1"/>
</dbReference>
<evidence type="ECO:0000256" key="1">
    <source>
        <dbReference type="SAM" id="Phobius"/>
    </source>
</evidence>